<keyword evidence="2" id="KW-1185">Reference proteome</keyword>
<evidence type="ECO:0000313" key="1">
    <source>
        <dbReference type="EMBL" id="KJD33654.1"/>
    </source>
</evidence>
<dbReference type="EMBL" id="JTDV01000003">
    <property type="protein sequence ID" value="KJD33654.1"/>
    <property type="molecule type" value="Genomic_DNA"/>
</dbReference>
<protein>
    <recommendedName>
        <fullName evidence="3">Lipocalin-like domain-containing protein</fullName>
    </recommendedName>
</protein>
<reference evidence="1 2" key="1">
    <citation type="journal article" date="2015" name="Antonie Van Leeuwenhoek">
        <title>Tamlana nanhaiensis sp. nov., isolated from surface seawater collected from the South China Sea.</title>
        <authorList>
            <person name="Liu X."/>
            <person name="Lai Q."/>
            <person name="Du Y."/>
            <person name="Li G."/>
            <person name="Sun F."/>
            <person name="Shao Z."/>
        </authorList>
    </citation>
    <scope>NUCLEOTIDE SEQUENCE [LARGE SCALE GENOMIC DNA]</scope>
    <source>
        <strain evidence="1 2">FHC16</strain>
    </source>
</reference>
<dbReference type="Proteomes" id="UP000032361">
    <property type="component" value="Unassembled WGS sequence"/>
</dbReference>
<gene>
    <name evidence="1" type="ORF">PK35_07445</name>
</gene>
<organism evidence="1 2">
    <name type="scientific">Neotamlana nanhaiensis</name>
    <dbReference type="NCBI Taxonomy" id="1382798"/>
    <lineage>
        <taxon>Bacteria</taxon>
        <taxon>Pseudomonadati</taxon>
        <taxon>Bacteroidota</taxon>
        <taxon>Flavobacteriia</taxon>
        <taxon>Flavobacteriales</taxon>
        <taxon>Flavobacteriaceae</taxon>
        <taxon>Neotamlana</taxon>
    </lineage>
</organism>
<name>A0A0D7W3N9_9FLAO</name>
<accession>A0A0D7W3N9</accession>
<sequence length="128" mass="14234">MGDNTSYQDIITYKEQWHLVESNGGVSGSTSQFELHTIVWEFDGEEENLTITNNNTDDSKEDLLDSGTYSFSQNNETDKSYLSINGTEYGEVTFESTGAFTLDGTSLSTGTVSDGYSYEFTRILVEVD</sequence>
<dbReference type="AlphaFoldDB" id="A0A0D7W3N9"/>
<comment type="caution">
    <text evidence="1">The sequence shown here is derived from an EMBL/GenBank/DDBJ whole genome shotgun (WGS) entry which is preliminary data.</text>
</comment>
<dbReference type="PATRIC" id="fig|1382798.3.peg.2812"/>
<evidence type="ECO:0008006" key="3">
    <source>
        <dbReference type="Google" id="ProtNLM"/>
    </source>
</evidence>
<proteinExistence type="predicted"/>
<evidence type="ECO:0000313" key="2">
    <source>
        <dbReference type="Proteomes" id="UP000032361"/>
    </source>
</evidence>